<feature type="domain" description="DUF547" evidence="2">
    <location>
        <begin position="88"/>
        <end position="200"/>
    </location>
</feature>
<feature type="signal peptide" evidence="1">
    <location>
        <begin position="1"/>
        <end position="18"/>
    </location>
</feature>
<dbReference type="RefSeq" id="WP_187731933.1">
    <property type="nucleotide sequence ID" value="NZ_BMFN01000003.1"/>
</dbReference>
<evidence type="ECO:0000313" key="3">
    <source>
        <dbReference type="EMBL" id="QNP51656.1"/>
    </source>
</evidence>
<accession>A0A7H0GTP0</accession>
<dbReference type="Proteomes" id="UP000516093">
    <property type="component" value="Chromosome"/>
</dbReference>
<keyword evidence="1" id="KW-0732">Signal</keyword>
<sequence length="266" mass="30489">MRVLIRQAVFGLLLSAAACQTGCAYVRYFTPLTLTSKNSRPVNHAPWDALLKKHVDAQGMVNYTAFQADSTALNTYLVTLSDNVPNNTWSEQERLAYWLNAYNAFTIQRVIRAYPLKSIRDLGGSLTLVNTVWDQPFIRLGNEKHTLNDIEQRIIRKKFEEPRIHFALVCAAMSCPRLRNEAYIASRLNEQLDDQATNFINDPTKNKLTPADKPEVSSIFNFYPRDFAQGDNTIQKTINRYATQKINPDATLSYLTYDWSVNEQRK</sequence>
<reference evidence="3 4" key="1">
    <citation type="submission" date="2020-08" db="EMBL/GenBank/DDBJ databases">
        <title>Genome sequence of Hymenobacter qilianensis JCM 19763T.</title>
        <authorList>
            <person name="Hyun D.-W."/>
            <person name="Bae J.-W."/>
        </authorList>
    </citation>
    <scope>NUCLEOTIDE SEQUENCE [LARGE SCALE GENOMIC DNA]</scope>
    <source>
        <strain evidence="3 4">JCM 19763</strain>
    </source>
</reference>
<evidence type="ECO:0000256" key="1">
    <source>
        <dbReference type="SAM" id="SignalP"/>
    </source>
</evidence>
<dbReference type="PANTHER" id="PTHR46361">
    <property type="entry name" value="ELECTRON CARRIER/ PROTEIN DISULFIDE OXIDOREDUCTASE"/>
    <property type="match status" value="1"/>
</dbReference>
<dbReference type="PROSITE" id="PS51257">
    <property type="entry name" value="PROKAR_LIPOPROTEIN"/>
    <property type="match status" value="1"/>
</dbReference>
<dbReference type="InterPro" id="IPR006869">
    <property type="entry name" value="DUF547"/>
</dbReference>
<dbReference type="Pfam" id="PF04784">
    <property type="entry name" value="DUF547"/>
    <property type="match status" value="1"/>
</dbReference>
<keyword evidence="4" id="KW-1185">Reference proteome</keyword>
<protein>
    <submittedName>
        <fullName evidence="3">DUF547 domain-containing protein</fullName>
    </submittedName>
</protein>
<dbReference type="EMBL" id="CP060784">
    <property type="protein sequence ID" value="QNP51656.1"/>
    <property type="molecule type" value="Genomic_DNA"/>
</dbReference>
<evidence type="ECO:0000259" key="2">
    <source>
        <dbReference type="Pfam" id="PF04784"/>
    </source>
</evidence>
<name>A0A7H0GTP0_9BACT</name>
<dbReference type="KEGG" id="hqi:H9L05_16995"/>
<evidence type="ECO:0000313" key="4">
    <source>
        <dbReference type="Proteomes" id="UP000516093"/>
    </source>
</evidence>
<dbReference type="PANTHER" id="PTHR46361:SF3">
    <property type="entry name" value="ELECTRON CARRIER_ PROTEIN DISULFIDE OXIDOREDUCTASE"/>
    <property type="match status" value="1"/>
</dbReference>
<organism evidence="3 4">
    <name type="scientific">Hymenobacter qilianensis</name>
    <dbReference type="NCBI Taxonomy" id="1385715"/>
    <lineage>
        <taxon>Bacteria</taxon>
        <taxon>Pseudomonadati</taxon>
        <taxon>Bacteroidota</taxon>
        <taxon>Cytophagia</taxon>
        <taxon>Cytophagales</taxon>
        <taxon>Hymenobacteraceae</taxon>
        <taxon>Hymenobacter</taxon>
    </lineage>
</organism>
<feature type="chain" id="PRO_5028935476" evidence="1">
    <location>
        <begin position="19"/>
        <end position="266"/>
    </location>
</feature>
<dbReference type="AlphaFoldDB" id="A0A7H0GTP0"/>
<proteinExistence type="predicted"/>
<gene>
    <name evidence="3" type="ORF">H9L05_16995</name>
</gene>